<gene>
    <name evidence="2" type="ORF">PG986_003811</name>
</gene>
<keyword evidence="3" id="KW-1185">Reference proteome</keyword>
<proteinExistence type="predicted"/>
<evidence type="ECO:0000313" key="3">
    <source>
        <dbReference type="Proteomes" id="UP001391051"/>
    </source>
</evidence>
<comment type="caution">
    <text evidence="2">The sequence shown here is derived from an EMBL/GenBank/DDBJ whole genome shotgun (WGS) entry which is preliminary data.</text>
</comment>
<dbReference type="EMBL" id="JAQQWE010000002">
    <property type="protein sequence ID" value="KAK7962986.1"/>
    <property type="molecule type" value="Genomic_DNA"/>
</dbReference>
<accession>A0ABR1QSR3</accession>
<name>A0ABR1QSR3_9PEZI</name>
<evidence type="ECO:0000256" key="1">
    <source>
        <dbReference type="SAM" id="MobiDB-lite"/>
    </source>
</evidence>
<dbReference type="SUPFAM" id="SSF54928">
    <property type="entry name" value="RNA-binding domain, RBD"/>
    <property type="match status" value="1"/>
</dbReference>
<feature type="region of interest" description="Disordered" evidence="1">
    <location>
        <begin position="1"/>
        <end position="35"/>
    </location>
</feature>
<reference evidence="2 3" key="1">
    <citation type="submission" date="2023-01" db="EMBL/GenBank/DDBJ databases">
        <title>Analysis of 21 Apiospora genomes using comparative genomics revels a genus with tremendous synthesis potential of carbohydrate active enzymes and secondary metabolites.</title>
        <authorList>
            <person name="Sorensen T."/>
        </authorList>
    </citation>
    <scope>NUCLEOTIDE SEQUENCE [LARGE SCALE GENOMIC DNA]</scope>
    <source>
        <strain evidence="2 3">CBS 24483</strain>
    </source>
</reference>
<organism evidence="2 3">
    <name type="scientific">Apiospora aurea</name>
    <dbReference type="NCBI Taxonomy" id="335848"/>
    <lineage>
        <taxon>Eukaryota</taxon>
        <taxon>Fungi</taxon>
        <taxon>Dikarya</taxon>
        <taxon>Ascomycota</taxon>
        <taxon>Pezizomycotina</taxon>
        <taxon>Sordariomycetes</taxon>
        <taxon>Xylariomycetidae</taxon>
        <taxon>Amphisphaeriales</taxon>
        <taxon>Apiosporaceae</taxon>
        <taxon>Apiospora</taxon>
    </lineage>
</organism>
<dbReference type="Proteomes" id="UP001391051">
    <property type="component" value="Unassembled WGS sequence"/>
</dbReference>
<sequence length="290" mass="32872">MPGSRRPASGKVDSSAMSSNYKGSKRNPDNHSDDISEEESCSLWIMRLPHDCTVHMLLSHIRHCDKVYATVINPPTQTEEMEHDTAAAKVVFWSRQGVDRLMAQFKAGRFIVGRMAPLVQMNRVLVRAQTPGRECRVLLITGHKHIINEQTLRDEVFGTWFTWQDDGAPAVVATFHDGVHRLEWRFGSYRCQAENAMVGIQRKISRGKKILAEAMLAIEKKKEQIQRDMLLIPADFDAAVVLRKGLEHRLERLLQESDALKGSDVFMWAHAHVDYGVDPCASRSVLLESE</sequence>
<dbReference type="RefSeq" id="XP_066705097.1">
    <property type="nucleotide sequence ID" value="XM_066840033.1"/>
</dbReference>
<dbReference type="InterPro" id="IPR035979">
    <property type="entry name" value="RBD_domain_sf"/>
</dbReference>
<dbReference type="GeneID" id="92073095"/>
<protein>
    <submittedName>
        <fullName evidence="2">Uncharacterized protein</fullName>
    </submittedName>
</protein>
<evidence type="ECO:0000313" key="2">
    <source>
        <dbReference type="EMBL" id="KAK7962986.1"/>
    </source>
</evidence>